<evidence type="ECO:0000313" key="2">
    <source>
        <dbReference type="RefSeq" id="XP_010507505.1"/>
    </source>
</evidence>
<organism evidence="1 2">
    <name type="scientific">Camelina sativa</name>
    <name type="common">False flax</name>
    <name type="synonym">Myagrum sativum</name>
    <dbReference type="NCBI Taxonomy" id="90675"/>
    <lineage>
        <taxon>Eukaryota</taxon>
        <taxon>Viridiplantae</taxon>
        <taxon>Streptophyta</taxon>
        <taxon>Embryophyta</taxon>
        <taxon>Tracheophyta</taxon>
        <taxon>Spermatophyta</taxon>
        <taxon>Magnoliopsida</taxon>
        <taxon>eudicotyledons</taxon>
        <taxon>Gunneridae</taxon>
        <taxon>Pentapetalae</taxon>
        <taxon>rosids</taxon>
        <taxon>malvids</taxon>
        <taxon>Brassicales</taxon>
        <taxon>Brassicaceae</taxon>
        <taxon>Camelineae</taxon>
        <taxon>Camelina</taxon>
    </lineage>
</organism>
<dbReference type="Proteomes" id="UP000694864">
    <property type="component" value="Chromosome 4"/>
</dbReference>
<reference evidence="1" key="1">
    <citation type="journal article" date="2014" name="Nat. Commun.">
        <title>The emerging biofuel crop Camelina sativa retains a highly undifferentiated hexaploid genome structure.</title>
        <authorList>
            <person name="Kagale S."/>
            <person name="Koh C."/>
            <person name="Nixon J."/>
            <person name="Bollina V."/>
            <person name="Clarke W.E."/>
            <person name="Tuteja R."/>
            <person name="Spillane C."/>
            <person name="Robinson S.J."/>
            <person name="Links M.G."/>
            <person name="Clarke C."/>
            <person name="Higgins E.E."/>
            <person name="Huebert T."/>
            <person name="Sharpe A.G."/>
            <person name="Parkin I.A."/>
        </authorList>
    </citation>
    <scope>NUCLEOTIDE SEQUENCE [LARGE SCALE GENOMIC DNA]</scope>
    <source>
        <strain evidence="1">cv. DH55</strain>
    </source>
</reference>
<keyword evidence="1" id="KW-1185">Reference proteome</keyword>
<proteinExistence type="predicted"/>
<name>A0ABM0YXL4_CAMSA</name>
<protein>
    <submittedName>
        <fullName evidence="2">Uncharacterized protein LOC104784139</fullName>
    </submittedName>
</protein>
<accession>A0ABM0YXL4</accession>
<reference evidence="2" key="2">
    <citation type="submission" date="2025-08" db="UniProtKB">
        <authorList>
            <consortium name="RefSeq"/>
        </authorList>
    </citation>
    <scope>IDENTIFICATION</scope>
    <source>
        <tissue evidence="2">Leaf</tissue>
    </source>
</reference>
<sequence>MDPKCKFPTADEIDKLICAEIPDKEKDPELYNIISECMIHGPCGSANPSSPCMEEGSCSKLYPKQNVKTTNIDKEGYPVYRRRKDGHFIEKNSFKCDNRYVVPYNQTLSLKYHAHIYVEWCNQTVTEEGHKNLQNENTPSSKDEIQDYFDGRYVSACEAMWRILAYPIHYRQTAVLPLTFHEEGKQPIYYREGESAQNVMDHDSLDESQFLALFQLNKRDEEARKLLYEEIPSKFIWYGEEKYFFRRKTRTFAIWRINYVPPTIDDAYHLRILLNSIRGPTSFDHIKTMNGVVHKTYREACYALGLLDDDKEYIEGIKEAHFMCSPKFVRKMFVRMLLLAVLSTPHIV</sequence>
<gene>
    <name evidence="2" type="primary">LOC104784139</name>
</gene>
<evidence type="ECO:0000313" key="1">
    <source>
        <dbReference type="Proteomes" id="UP000694864"/>
    </source>
</evidence>
<dbReference type="PANTHER" id="PTHR10492:SF74">
    <property type="entry name" value="ATP-DEPENDENT DNA HELICASE"/>
    <property type="match status" value="1"/>
</dbReference>
<dbReference type="GeneID" id="104784139"/>
<dbReference type="RefSeq" id="XP_010507505.1">
    <property type="nucleotide sequence ID" value="XM_010509203.1"/>
</dbReference>
<dbReference type="PANTHER" id="PTHR10492">
    <property type="match status" value="1"/>
</dbReference>